<proteinExistence type="predicted"/>
<evidence type="ECO:0000313" key="1">
    <source>
        <dbReference type="EMBL" id="KAJ7736193.1"/>
    </source>
</evidence>
<dbReference type="EMBL" id="JARJLG010000150">
    <property type="protein sequence ID" value="KAJ7736193.1"/>
    <property type="molecule type" value="Genomic_DNA"/>
</dbReference>
<sequence>MDVDKSEQPPPAPPIRYINLAELEHESLAVHRLLTLDKIIVRQEYVEFMAHAMQGKKINFFLTVQPGIGKFCAHAFRWVGKSIGAGYFLFRLLASGISVFFIPDTHSVFYFSEAGVDVVDASHNMGNVGVKRALRRSWILIDVEIGSQEWFPDPWVELAGCLYKATTWYMKPWSLEEIAAITTLEKRDPKDIRARFNRSGPVARSLFSDPKMATTTSIDKVINKALADNLFDFATSDLVNEADKASQQMFLI</sequence>
<keyword evidence="2" id="KW-1185">Reference proteome</keyword>
<reference evidence="1" key="1">
    <citation type="submission" date="2023-03" db="EMBL/GenBank/DDBJ databases">
        <title>Massive genome expansion in bonnet fungi (Mycena s.s.) driven by repeated elements and novel gene families across ecological guilds.</title>
        <authorList>
            <consortium name="Lawrence Berkeley National Laboratory"/>
            <person name="Harder C.B."/>
            <person name="Miyauchi S."/>
            <person name="Viragh M."/>
            <person name="Kuo A."/>
            <person name="Thoen E."/>
            <person name="Andreopoulos B."/>
            <person name="Lu D."/>
            <person name="Skrede I."/>
            <person name="Drula E."/>
            <person name="Henrissat B."/>
            <person name="Morin E."/>
            <person name="Kohler A."/>
            <person name="Barry K."/>
            <person name="LaButti K."/>
            <person name="Morin E."/>
            <person name="Salamov A."/>
            <person name="Lipzen A."/>
            <person name="Mereny Z."/>
            <person name="Hegedus B."/>
            <person name="Baldrian P."/>
            <person name="Stursova M."/>
            <person name="Weitz H."/>
            <person name="Taylor A."/>
            <person name="Grigoriev I.V."/>
            <person name="Nagy L.G."/>
            <person name="Martin F."/>
            <person name="Kauserud H."/>
        </authorList>
    </citation>
    <scope>NUCLEOTIDE SEQUENCE</scope>
    <source>
        <strain evidence="1">CBHHK188m</strain>
    </source>
</reference>
<comment type="caution">
    <text evidence="1">The sequence shown here is derived from an EMBL/GenBank/DDBJ whole genome shotgun (WGS) entry which is preliminary data.</text>
</comment>
<dbReference type="PANTHER" id="PTHR33129">
    <property type="entry name" value="PROTEIN KINASE DOMAIN-CONTAINING PROTEIN-RELATED"/>
    <property type="match status" value="1"/>
</dbReference>
<organism evidence="1 2">
    <name type="scientific">Mycena maculata</name>
    <dbReference type="NCBI Taxonomy" id="230809"/>
    <lineage>
        <taxon>Eukaryota</taxon>
        <taxon>Fungi</taxon>
        <taxon>Dikarya</taxon>
        <taxon>Basidiomycota</taxon>
        <taxon>Agaricomycotina</taxon>
        <taxon>Agaricomycetes</taxon>
        <taxon>Agaricomycetidae</taxon>
        <taxon>Agaricales</taxon>
        <taxon>Marasmiineae</taxon>
        <taxon>Mycenaceae</taxon>
        <taxon>Mycena</taxon>
    </lineage>
</organism>
<dbReference type="PANTHER" id="PTHR33129:SF3">
    <property type="entry name" value="HOT SPOT (RHS) PROTEIN, PUTATIVE-RELATED"/>
    <property type="match status" value="1"/>
</dbReference>
<name>A0AAD7I7L6_9AGAR</name>
<dbReference type="AlphaFoldDB" id="A0AAD7I7L6"/>
<dbReference type="Proteomes" id="UP001215280">
    <property type="component" value="Unassembled WGS sequence"/>
</dbReference>
<evidence type="ECO:0000313" key="2">
    <source>
        <dbReference type="Proteomes" id="UP001215280"/>
    </source>
</evidence>
<gene>
    <name evidence="1" type="ORF">DFH07DRAFT_779745</name>
</gene>
<protein>
    <submittedName>
        <fullName evidence="1">Uncharacterized protein</fullName>
    </submittedName>
</protein>
<accession>A0AAD7I7L6</accession>
<dbReference type="InterPro" id="IPR052980">
    <property type="entry name" value="Crinkler_effector"/>
</dbReference>